<name>A0AA41HFV2_9BURK</name>
<proteinExistence type="inferred from homology"/>
<keyword evidence="1" id="KW-0081">Bacteriolytic enzyme</keyword>
<evidence type="ECO:0000313" key="6">
    <source>
        <dbReference type="Proteomes" id="UP001162889"/>
    </source>
</evidence>
<dbReference type="EC" id="3.2.1.17" evidence="1"/>
<dbReference type="Proteomes" id="UP001155901">
    <property type="component" value="Unassembled WGS sequence"/>
</dbReference>
<comment type="similarity">
    <text evidence="1">Belongs to the glycosyl hydrolase 24 family.</text>
</comment>
<reference evidence="3" key="1">
    <citation type="submission" date="2021-07" db="EMBL/GenBank/DDBJ databases">
        <title>Characterization of violacein-producing bacteria and related species.</title>
        <authorList>
            <person name="Wilson H.S."/>
            <person name="De Leon M.E."/>
        </authorList>
    </citation>
    <scope>NUCLEOTIDE SEQUENCE</scope>
    <source>
        <strain evidence="3">HSC-15S17</strain>
    </source>
</reference>
<gene>
    <name evidence="3" type="ORF">KVP70_22615</name>
    <name evidence="4" type="ORF">L1274_001113</name>
</gene>
<protein>
    <recommendedName>
        <fullName evidence="1">Lysozyme</fullName>
        <ecNumber evidence="1">3.2.1.17</ecNumber>
    </recommendedName>
</protein>
<dbReference type="GO" id="GO:0031640">
    <property type="term" value="P:killing of cells of another organism"/>
    <property type="evidence" value="ECO:0007669"/>
    <property type="project" value="UniProtKB-KW"/>
</dbReference>
<keyword evidence="1" id="KW-0929">Antimicrobial</keyword>
<keyword evidence="1 3" id="KW-0378">Hydrolase</keyword>
<sequence length="175" mass="18905">MPDASNPPKADNSKLRMSSAGKARLRKTEDPKYYYYDDGGRPGRGNCTWGAGTLAHKGPCSDAELKTKVGPAEVEAAFASRIADAERVVHRKVSHQALSQEQFDALVSFVYNAGVSGADNALWLVDHGDFKGAASAISRTIYMTVRTKKGRKKVVAHGLIGRRAEESAPFRAPSQ</sequence>
<feature type="region of interest" description="Disordered" evidence="2">
    <location>
        <begin position="1"/>
        <end position="24"/>
    </location>
</feature>
<keyword evidence="1" id="KW-0326">Glycosidase</keyword>
<evidence type="ECO:0000256" key="1">
    <source>
        <dbReference type="RuleBase" id="RU003788"/>
    </source>
</evidence>
<reference evidence="4" key="2">
    <citation type="submission" date="2022-03" db="EMBL/GenBank/DDBJ databases">
        <title>Genome Encyclopedia of Bacteria and Archaea VI: Functional Genomics of Type Strains.</title>
        <authorList>
            <person name="Whitman W."/>
        </authorList>
    </citation>
    <scope>NUCLEOTIDE SEQUENCE</scope>
    <source>
        <strain evidence="4">HSC-15S17</strain>
    </source>
</reference>
<dbReference type="GO" id="GO:0016998">
    <property type="term" value="P:cell wall macromolecule catabolic process"/>
    <property type="evidence" value="ECO:0007669"/>
    <property type="project" value="InterPro"/>
</dbReference>
<dbReference type="GO" id="GO:0009253">
    <property type="term" value="P:peptidoglycan catabolic process"/>
    <property type="evidence" value="ECO:0007669"/>
    <property type="project" value="InterPro"/>
</dbReference>
<evidence type="ECO:0000313" key="5">
    <source>
        <dbReference type="Proteomes" id="UP001155901"/>
    </source>
</evidence>
<dbReference type="InterPro" id="IPR002196">
    <property type="entry name" value="Glyco_hydro_24"/>
</dbReference>
<dbReference type="GO" id="GO:0042742">
    <property type="term" value="P:defense response to bacterium"/>
    <property type="evidence" value="ECO:0007669"/>
    <property type="project" value="UniProtKB-KW"/>
</dbReference>
<dbReference type="Proteomes" id="UP001162889">
    <property type="component" value="Unassembled WGS sequence"/>
</dbReference>
<evidence type="ECO:0000313" key="3">
    <source>
        <dbReference type="EMBL" id="MBV6323734.1"/>
    </source>
</evidence>
<comment type="caution">
    <text evidence="3">The sequence shown here is derived from an EMBL/GenBank/DDBJ whole genome shotgun (WGS) entry which is preliminary data.</text>
</comment>
<comment type="catalytic activity">
    <reaction evidence="1">
        <text>Hydrolysis of (1-&gt;4)-beta-linkages between N-acetylmuramic acid and N-acetyl-D-glucosamine residues in a peptidoglycan and between N-acetyl-D-glucosamine residues in chitodextrins.</text>
        <dbReference type="EC" id="3.2.1.17"/>
    </reaction>
</comment>
<dbReference type="InterPro" id="IPR051018">
    <property type="entry name" value="Bacteriophage_GH24"/>
</dbReference>
<dbReference type="GO" id="GO:0003796">
    <property type="term" value="F:lysozyme activity"/>
    <property type="evidence" value="ECO:0007669"/>
    <property type="project" value="UniProtKB-EC"/>
</dbReference>
<organism evidence="3 5">
    <name type="scientific">Duganella violaceipulchra</name>
    <dbReference type="NCBI Taxonomy" id="2849652"/>
    <lineage>
        <taxon>Bacteria</taxon>
        <taxon>Pseudomonadati</taxon>
        <taxon>Pseudomonadota</taxon>
        <taxon>Betaproteobacteria</taxon>
        <taxon>Burkholderiales</taxon>
        <taxon>Oxalobacteraceae</taxon>
        <taxon>Telluria group</taxon>
        <taxon>Duganella</taxon>
    </lineage>
</organism>
<evidence type="ECO:0000256" key="2">
    <source>
        <dbReference type="SAM" id="MobiDB-lite"/>
    </source>
</evidence>
<dbReference type="EMBL" id="JALJZU010000002">
    <property type="protein sequence ID" value="MCP2007420.1"/>
    <property type="molecule type" value="Genomic_DNA"/>
</dbReference>
<keyword evidence="6" id="KW-1185">Reference proteome</keyword>
<dbReference type="AlphaFoldDB" id="A0AA41HFV2"/>
<dbReference type="Pfam" id="PF00959">
    <property type="entry name" value="Phage_lysozyme"/>
    <property type="match status" value="1"/>
</dbReference>
<dbReference type="RefSeq" id="WP_217944554.1">
    <property type="nucleotide sequence ID" value="NZ_JAHTGR010000013.1"/>
</dbReference>
<dbReference type="PANTHER" id="PTHR38107:SF3">
    <property type="entry name" value="LYSOZYME RRRD-RELATED"/>
    <property type="match status" value="1"/>
</dbReference>
<dbReference type="EMBL" id="JAHTGR010000013">
    <property type="protein sequence ID" value="MBV6323734.1"/>
    <property type="molecule type" value="Genomic_DNA"/>
</dbReference>
<evidence type="ECO:0000313" key="4">
    <source>
        <dbReference type="EMBL" id="MCP2007420.1"/>
    </source>
</evidence>
<dbReference type="PANTHER" id="PTHR38107">
    <property type="match status" value="1"/>
</dbReference>
<accession>A0AA41HFV2</accession>